<keyword evidence="1" id="KW-0812">Transmembrane</keyword>
<keyword evidence="1" id="KW-1133">Transmembrane helix</keyword>
<dbReference type="Proteomes" id="UP001501116">
    <property type="component" value="Unassembled WGS sequence"/>
</dbReference>
<dbReference type="EMBL" id="BAAANN010000012">
    <property type="protein sequence ID" value="GAA1960462.1"/>
    <property type="molecule type" value="Genomic_DNA"/>
</dbReference>
<proteinExistence type="predicted"/>
<dbReference type="NCBIfam" id="NF035953">
    <property type="entry name" value="integrity_Cei"/>
    <property type="match status" value="1"/>
</dbReference>
<name>A0ABP5CCA2_9PSEU</name>
<organism evidence="3 4">
    <name type="scientific">Amycolatopsis minnesotensis</name>
    <dbReference type="NCBI Taxonomy" id="337894"/>
    <lineage>
        <taxon>Bacteria</taxon>
        <taxon>Bacillati</taxon>
        <taxon>Actinomycetota</taxon>
        <taxon>Actinomycetes</taxon>
        <taxon>Pseudonocardiales</taxon>
        <taxon>Pseudonocardiaceae</taxon>
        <taxon>Amycolatopsis</taxon>
    </lineage>
</organism>
<feature type="transmembrane region" description="Helical" evidence="1">
    <location>
        <begin position="21"/>
        <end position="41"/>
    </location>
</feature>
<keyword evidence="4" id="KW-1185">Reference proteome</keyword>
<evidence type="ECO:0000259" key="2">
    <source>
        <dbReference type="Pfam" id="PF13399"/>
    </source>
</evidence>
<accession>A0ABP5CCA2</accession>
<reference evidence="4" key="1">
    <citation type="journal article" date="2019" name="Int. J. Syst. Evol. Microbiol.">
        <title>The Global Catalogue of Microorganisms (GCM) 10K type strain sequencing project: providing services to taxonomists for standard genome sequencing and annotation.</title>
        <authorList>
            <consortium name="The Broad Institute Genomics Platform"/>
            <consortium name="The Broad Institute Genome Sequencing Center for Infectious Disease"/>
            <person name="Wu L."/>
            <person name="Ma J."/>
        </authorList>
    </citation>
    <scope>NUCLEOTIDE SEQUENCE [LARGE SCALE GENOMIC DNA]</scope>
    <source>
        <strain evidence="4">JCM 14545</strain>
    </source>
</reference>
<sequence>MASGKGFGDRTARPYRRRRPLPALIVIAVLCLGALVVWVNAITGKGDIDSAIRCDPPAQAPPGAAYTPLSHDALDSTAPIPQTKVAVRVLNASSTRGAAALTTENIAALGFEQAAPPDNDPAYPPHHEAKCRGQIRFGENGAPAARTLSLVAPCVELVRDNRKDASVDLSVGSAFGQLQPKAEAKQVLDQLKAFSAQQPTGGAEQSAGQTPKIDQTLLAAARDVTC</sequence>
<evidence type="ECO:0000313" key="4">
    <source>
        <dbReference type="Proteomes" id="UP001501116"/>
    </source>
</evidence>
<gene>
    <name evidence="3" type="primary">cei</name>
    <name evidence="3" type="ORF">GCM10009754_33820</name>
</gene>
<evidence type="ECO:0000256" key="1">
    <source>
        <dbReference type="SAM" id="Phobius"/>
    </source>
</evidence>
<dbReference type="Pfam" id="PF13399">
    <property type="entry name" value="LytR_C"/>
    <property type="match status" value="1"/>
</dbReference>
<dbReference type="RefSeq" id="WP_344418889.1">
    <property type="nucleotide sequence ID" value="NZ_BAAANN010000012.1"/>
</dbReference>
<dbReference type="InterPro" id="IPR027381">
    <property type="entry name" value="LytR/CpsA/Psr_C"/>
</dbReference>
<feature type="domain" description="LytR/CpsA/Psr regulator C-terminal" evidence="2">
    <location>
        <begin position="85"/>
        <end position="175"/>
    </location>
</feature>
<protein>
    <submittedName>
        <fullName evidence="3">Envelope integrity protein Cei</fullName>
    </submittedName>
</protein>
<keyword evidence="1" id="KW-0472">Membrane</keyword>
<evidence type="ECO:0000313" key="3">
    <source>
        <dbReference type="EMBL" id="GAA1960462.1"/>
    </source>
</evidence>
<comment type="caution">
    <text evidence="3">The sequence shown here is derived from an EMBL/GenBank/DDBJ whole genome shotgun (WGS) entry which is preliminary data.</text>
</comment>